<keyword evidence="7" id="KW-0816">Tricarboxylic acid cycle</keyword>
<dbReference type="PANTHER" id="PTHR21631">
    <property type="entry name" value="ISOCITRATE LYASE/MALATE SYNTHASE"/>
    <property type="match status" value="1"/>
</dbReference>
<sequence length="153" mass="16453">AVAPQDQLASAKKCGHMGGKVLVPTREFVQKLTAARLAADVMDVPTIIVARTDALGAFLLTSDADERDKAFLTGERTPEGYFCMRGGIESAIARGLAYAPFADMVWFETGEPNMEEAKSGVSRKRSAPRPPRPPGGTTVDDLTFRIKRAADGR</sequence>
<dbReference type="GO" id="GO:0006099">
    <property type="term" value="P:tricarboxylic acid cycle"/>
    <property type="evidence" value="ECO:0007669"/>
    <property type="project" value="UniProtKB-KW"/>
</dbReference>
<dbReference type="PANTHER" id="PTHR21631:SF3">
    <property type="entry name" value="BIFUNCTIONAL GLYOXYLATE CYCLE PROTEIN"/>
    <property type="match status" value="1"/>
</dbReference>
<dbReference type="GO" id="GO:0009514">
    <property type="term" value="C:glyoxysome"/>
    <property type="evidence" value="ECO:0007669"/>
    <property type="project" value="UniProtKB-SubCell"/>
</dbReference>
<dbReference type="GO" id="GO:0006097">
    <property type="term" value="P:glyoxylate cycle"/>
    <property type="evidence" value="ECO:0007669"/>
    <property type="project" value="UniProtKB-UniPathway"/>
</dbReference>
<keyword evidence="11" id="KW-1185">Reference proteome</keyword>
<evidence type="ECO:0000256" key="2">
    <source>
        <dbReference type="ARBA" id="ARBA00004130"/>
    </source>
</evidence>
<comment type="subcellular location">
    <subcellularLocation>
        <location evidence="2">Glyoxysome</location>
    </subcellularLocation>
</comment>
<evidence type="ECO:0000256" key="4">
    <source>
        <dbReference type="ARBA" id="ARBA00012909"/>
    </source>
</evidence>
<accession>A0A2J7ZG52</accession>
<comment type="function">
    <text evidence="1">Involved in storage lipid mobilization during the growth of higher plant seedling.</text>
</comment>
<proteinExistence type="predicted"/>
<dbReference type="InterPro" id="IPR018523">
    <property type="entry name" value="Isocitrate_lyase_ph_CS"/>
</dbReference>
<evidence type="ECO:0000313" key="10">
    <source>
        <dbReference type="EMBL" id="PNG99238.1"/>
    </source>
</evidence>
<dbReference type="PROSITE" id="PS00161">
    <property type="entry name" value="ISOCITRATE_LYASE"/>
    <property type="match status" value="1"/>
</dbReference>
<dbReference type="AlphaFoldDB" id="A0A2J7ZG52"/>
<gene>
    <name evidence="10" type="ORF">TSOC_014989</name>
</gene>
<dbReference type="EC" id="4.1.3.1" evidence="4"/>
<evidence type="ECO:0000256" key="8">
    <source>
        <dbReference type="ARBA" id="ARBA00023239"/>
    </source>
</evidence>
<keyword evidence="5" id="KW-0329">Glyoxylate bypass</keyword>
<dbReference type="SUPFAM" id="SSF51621">
    <property type="entry name" value="Phosphoenolpyruvate/pyruvate domain"/>
    <property type="match status" value="1"/>
</dbReference>
<reference evidence="10 11" key="1">
    <citation type="journal article" date="2017" name="Mol. Biol. Evol.">
        <title>The 4-celled Tetrabaena socialis nuclear genome reveals the essential components for genetic control of cell number at the origin of multicellularity in the volvocine lineage.</title>
        <authorList>
            <person name="Featherston J."/>
            <person name="Arakaki Y."/>
            <person name="Hanschen E.R."/>
            <person name="Ferris P.J."/>
            <person name="Michod R.E."/>
            <person name="Olson B.J.S.C."/>
            <person name="Nozaki H."/>
            <person name="Durand P.M."/>
        </authorList>
    </citation>
    <scope>NUCLEOTIDE SEQUENCE [LARGE SCALE GENOMIC DNA]</scope>
    <source>
        <strain evidence="10 11">NIES-571</strain>
    </source>
</reference>
<dbReference type="Proteomes" id="UP000236333">
    <property type="component" value="Unassembled WGS sequence"/>
</dbReference>
<keyword evidence="6" id="KW-0330">Glyoxysome</keyword>
<comment type="caution">
    <text evidence="10">The sequence shown here is derived from an EMBL/GenBank/DDBJ whole genome shotgun (WGS) entry which is preliminary data.</text>
</comment>
<dbReference type="InterPro" id="IPR015813">
    <property type="entry name" value="Pyrv/PenolPyrv_kinase-like_dom"/>
</dbReference>
<feature type="non-terminal residue" evidence="10">
    <location>
        <position position="153"/>
    </location>
</feature>
<name>A0A2J7ZG52_9CHLO</name>
<dbReference type="GO" id="GO:0004451">
    <property type="term" value="F:isocitrate lyase activity"/>
    <property type="evidence" value="ECO:0007669"/>
    <property type="project" value="UniProtKB-EC"/>
</dbReference>
<evidence type="ECO:0000256" key="9">
    <source>
        <dbReference type="SAM" id="MobiDB-lite"/>
    </source>
</evidence>
<feature type="non-terminal residue" evidence="10">
    <location>
        <position position="1"/>
    </location>
</feature>
<protein>
    <recommendedName>
        <fullName evidence="4">isocitrate lyase</fullName>
        <ecNumber evidence="4">4.1.3.1</ecNumber>
    </recommendedName>
</protein>
<dbReference type="EMBL" id="PGGS01003585">
    <property type="protein sequence ID" value="PNG99238.1"/>
    <property type="molecule type" value="Genomic_DNA"/>
</dbReference>
<dbReference type="OrthoDB" id="4078635at2759"/>
<evidence type="ECO:0000256" key="3">
    <source>
        <dbReference type="ARBA" id="ARBA00004793"/>
    </source>
</evidence>
<dbReference type="Pfam" id="PF00463">
    <property type="entry name" value="ICL"/>
    <property type="match status" value="1"/>
</dbReference>
<evidence type="ECO:0000256" key="1">
    <source>
        <dbReference type="ARBA" id="ARBA00003575"/>
    </source>
</evidence>
<comment type="pathway">
    <text evidence="3">Carbohydrate metabolism; glyoxylate cycle; (S)-malate from isocitrate: step 1/2.</text>
</comment>
<evidence type="ECO:0000256" key="7">
    <source>
        <dbReference type="ARBA" id="ARBA00022532"/>
    </source>
</evidence>
<feature type="compositionally biased region" description="Basic and acidic residues" evidence="9">
    <location>
        <begin position="142"/>
        <end position="153"/>
    </location>
</feature>
<evidence type="ECO:0000313" key="11">
    <source>
        <dbReference type="Proteomes" id="UP000236333"/>
    </source>
</evidence>
<organism evidence="10 11">
    <name type="scientific">Tetrabaena socialis</name>
    <dbReference type="NCBI Taxonomy" id="47790"/>
    <lineage>
        <taxon>Eukaryota</taxon>
        <taxon>Viridiplantae</taxon>
        <taxon>Chlorophyta</taxon>
        <taxon>core chlorophytes</taxon>
        <taxon>Chlorophyceae</taxon>
        <taxon>CS clade</taxon>
        <taxon>Chlamydomonadales</taxon>
        <taxon>Tetrabaenaceae</taxon>
        <taxon>Tetrabaena</taxon>
    </lineage>
</organism>
<evidence type="ECO:0000256" key="5">
    <source>
        <dbReference type="ARBA" id="ARBA00022435"/>
    </source>
</evidence>
<dbReference type="InterPro" id="IPR006254">
    <property type="entry name" value="Isocitrate_lyase"/>
</dbReference>
<keyword evidence="8 10" id="KW-0456">Lyase</keyword>
<dbReference type="Gene3D" id="3.20.20.60">
    <property type="entry name" value="Phosphoenolpyruvate-binding domains"/>
    <property type="match status" value="1"/>
</dbReference>
<evidence type="ECO:0000256" key="6">
    <source>
        <dbReference type="ARBA" id="ARBA00022453"/>
    </source>
</evidence>
<dbReference type="UniPathway" id="UPA00703">
    <property type="reaction ID" value="UER00719"/>
</dbReference>
<feature type="region of interest" description="Disordered" evidence="9">
    <location>
        <begin position="114"/>
        <end position="153"/>
    </location>
</feature>
<dbReference type="InterPro" id="IPR040442">
    <property type="entry name" value="Pyrv_kinase-like_dom_sf"/>
</dbReference>